<keyword evidence="6 8" id="KW-0238">DNA-binding</keyword>
<dbReference type="InterPro" id="IPR035516">
    <property type="entry name" value="Gyrase/topoIV_suA_C"/>
</dbReference>
<evidence type="ECO:0000256" key="2">
    <source>
        <dbReference type="ARBA" id="ARBA00008263"/>
    </source>
</evidence>
<dbReference type="RefSeq" id="WP_129719468.1">
    <property type="nucleotide sequence ID" value="NZ_LR214951.1"/>
</dbReference>
<dbReference type="SUPFAM" id="SSF101904">
    <property type="entry name" value="GyrA/ParC C-terminal domain-like"/>
    <property type="match status" value="1"/>
</dbReference>
<dbReference type="GO" id="GO:0034335">
    <property type="term" value="F:DNA negative supercoiling activity"/>
    <property type="evidence" value="ECO:0007669"/>
    <property type="project" value="UniProtKB-ARBA"/>
</dbReference>
<evidence type="ECO:0000256" key="1">
    <source>
        <dbReference type="ARBA" id="ARBA00000185"/>
    </source>
</evidence>
<dbReference type="OrthoDB" id="9806486at2"/>
<dbReference type="SMART" id="SM00434">
    <property type="entry name" value="TOP4c"/>
    <property type="match status" value="1"/>
</dbReference>
<dbReference type="InterPro" id="IPR013760">
    <property type="entry name" value="Topo_IIA-like_dom_sf"/>
</dbReference>
<accession>A0A449A473</accession>
<dbReference type="Pfam" id="PF00521">
    <property type="entry name" value="DNA_topoisoIV"/>
    <property type="match status" value="1"/>
</dbReference>
<dbReference type="PANTHER" id="PTHR43493:SF5">
    <property type="entry name" value="DNA GYRASE SUBUNIT A, CHLOROPLASTIC_MITOCHONDRIAL"/>
    <property type="match status" value="1"/>
</dbReference>
<dbReference type="FunFam" id="1.10.268.10:FF:000001">
    <property type="entry name" value="DNA gyrase subunit A"/>
    <property type="match status" value="1"/>
</dbReference>
<evidence type="ECO:0000256" key="9">
    <source>
        <dbReference type="PROSITE-ProRule" id="PRU01384"/>
    </source>
</evidence>
<dbReference type="InterPro" id="IPR002205">
    <property type="entry name" value="Topo_IIA_dom_A"/>
</dbReference>
<dbReference type="InterPro" id="IPR013758">
    <property type="entry name" value="Topo_IIA_A/C_ab"/>
</dbReference>
<dbReference type="Gene3D" id="2.120.10.90">
    <property type="entry name" value="DNA gyrase/topoisomerase IV, subunit A, C-terminal"/>
    <property type="match status" value="1"/>
</dbReference>
<keyword evidence="4 8" id="KW-0067">ATP-binding</keyword>
<dbReference type="Gene3D" id="3.90.199.10">
    <property type="entry name" value="Topoisomerase II, domain 5"/>
    <property type="match status" value="1"/>
</dbReference>
<dbReference type="FunFam" id="3.30.1360.40:FF:000002">
    <property type="entry name" value="DNA gyrase subunit A"/>
    <property type="match status" value="1"/>
</dbReference>
<evidence type="ECO:0000259" key="10">
    <source>
        <dbReference type="PROSITE" id="PS52040"/>
    </source>
</evidence>
<dbReference type="SUPFAM" id="SSF56719">
    <property type="entry name" value="Type II DNA topoisomerase"/>
    <property type="match status" value="1"/>
</dbReference>
<dbReference type="KEGG" id="mnu:NCTC10166_00034"/>
<evidence type="ECO:0000313" key="12">
    <source>
        <dbReference type="Proteomes" id="UP000289440"/>
    </source>
</evidence>
<feature type="active site" description="O-(5'-phospho-DNA)-tyrosine intermediate" evidence="8 9">
    <location>
        <position position="179"/>
    </location>
</feature>
<dbReference type="Gene3D" id="1.10.268.10">
    <property type="entry name" value="Topoisomerase, domain 3"/>
    <property type="match status" value="1"/>
</dbReference>
<name>A0A449A473_9BACT</name>
<dbReference type="Proteomes" id="UP000289440">
    <property type="component" value="Chromosome"/>
</dbReference>
<feature type="domain" description="Topo IIA-type catalytic" evidence="10">
    <location>
        <begin position="91"/>
        <end position="556"/>
    </location>
</feature>
<comment type="similarity">
    <text evidence="2 8">Belongs to the type II topoisomerase GyrA/ParC subunit family.</text>
</comment>
<dbReference type="NCBIfam" id="TIGR01063">
    <property type="entry name" value="gyrA"/>
    <property type="match status" value="1"/>
</dbReference>
<dbReference type="Pfam" id="PF03989">
    <property type="entry name" value="DNA_gyraseA_C"/>
    <property type="match status" value="6"/>
</dbReference>
<evidence type="ECO:0000256" key="4">
    <source>
        <dbReference type="ARBA" id="ARBA00022840"/>
    </source>
</evidence>
<reference evidence="11 12" key="1">
    <citation type="submission" date="2019-01" db="EMBL/GenBank/DDBJ databases">
        <authorList>
            <consortium name="Pathogen Informatics"/>
        </authorList>
    </citation>
    <scope>NUCLEOTIDE SEQUENCE [LARGE SCALE GENOMIC DNA]</scope>
    <source>
        <strain evidence="11 12">NCTC10166</strain>
    </source>
</reference>
<dbReference type="GO" id="GO:0003677">
    <property type="term" value="F:DNA binding"/>
    <property type="evidence" value="ECO:0007669"/>
    <property type="project" value="UniProtKB-UniRule"/>
</dbReference>
<organism evidence="11 12">
    <name type="scientific">Mesomycoplasma neurolyticum</name>
    <dbReference type="NCBI Taxonomy" id="2120"/>
    <lineage>
        <taxon>Bacteria</taxon>
        <taxon>Bacillati</taxon>
        <taxon>Mycoplasmatota</taxon>
        <taxon>Mycoplasmoidales</taxon>
        <taxon>Metamycoplasmataceae</taxon>
        <taxon>Mesomycoplasma</taxon>
    </lineage>
</organism>
<dbReference type="EMBL" id="LR214951">
    <property type="protein sequence ID" value="VEU59080.1"/>
    <property type="molecule type" value="Genomic_DNA"/>
</dbReference>
<dbReference type="InterPro" id="IPR050220">
    <property type="entry name" value="Type_II_DNA_Topoisomerases"/>
</dbReference>
<dbReference type="EC" id="5.6.2.2" evidence="8"/>
<dbReference type="GO" id="GO:0005737">
    <property type="term" value="C:cytoplasm"/>
    <property type="evidence" value="ECO:0007669"/>
    <property type="project" value="UniProtKB-SubCell"/>
</dbReference>
<dbReference type="GO" id="GO:0005524">
    <property type="term" value="F:ATP binding"/>
    <property type="evidence" value="ECO:0007669"/>
    <property type="project" value="UniProtKB-UniRule"/>
</dbReference>
<gene>
    <name evidence="11" type="primary">gyrA_1</name>
    <name evidence="8" type="synonym">gyrA</name>
    <name evidence="11" type="ORF">NCTC10166_00034</name>
</gene>
<dbReference type="InterPro" id="IPR013757">
    <property type="entry name" value="Topo_IIA_A_a_sf"/>
</dbReference>
<sequence>MIFDDEKKEEEKKEDFFFDEEDEIKTVFKKEVKISDEDDSEEIPPQEKEEYKVQSQIINDEIQGIVPKDISNEMRTSFLEYAMSVIVSRALPDARDGLKPVHRRILYGMSELGITNSVAHKKSARIVGDVLGKYHPHGDSSVYDSMVRMAQDFSLRYPLIDGHGNFGSIDGDEAAAMRYTEARMSKIAMLMVEGIKKNTVDFTPNYDGSEVEPVILPAKFPNLLVSGVSGIAVGMATTIPPHNLTEVIDALIALAKNPKINILELTNYIKGPDFPTGATILGKSGILKAYETGRGSFYLRSKVKIEQLKNGKSKIIVYEIPYEVKKPMLIEKIAQLIKEKKLDGISDIRDETSREGIRVVIEIKKGFIPEVVLNNLYKQTSLQISYSLNMIALVKGEPKLLNLKQILEVYLEHQIDVFTRRLQFDLNKAEERIHILEGLKIAIENIDEVIKIIRGSKSDADAQEKLAKTFKLSAIQTKAIIDMRLSRLTGLAIEKLISEMNELYAKIKNLKEILGSKDKLIELIISELEEVKNNFGDARRTEINSYELGEIQDEDLIPSEEVVLTLTNNGYVKRINLDEYRIQNRGGVGSNTATTYQDDNLSSLLITNTHTDLLIFTSKAKVYKIRTHKVPEQSKQSKGMPFVNLINIEKDEKVVSMLSISEYKKNQSLITVTKKGIIKKTSLEHYTSINSKGKIALKLFENDELTKVFIADEEDEILVAASNNKVVRFDNSSLRSYSRNSAGVKAIVLAENEYVIGAATSSEGKYILALGDLGFGKMTAIEDYRKTSRNAKGVNTINAAKAGQLVYFAAVNGDEDILILTKKGIALRLNLKQINESSRNTKGVKVITLKNNDKIRSIAKISSENEIN</sequence>
<comment type="catalytic activity">
    <reaction evidence="1 8 9">
        <text>ATP-dependent breakage, passage and rejoining of double-stranded DNA.</text>
        <dbReference type="EC" id="5.6.2.2"/>
    </reaction>
</comment>
<comment type="subunit">
    <text evidence="8">Heterotetramer, composed of two GyrA and two GyrB chains. In the heterotetramer, GyrA contains the active site tyrosine that forms a transient covalent intermediate with DNA, while GyrB binds cofactors and catalyzes ATP hydrolysis.</text>
</comment>
<keyword evidence="8" id="KW-0963">Cytoplasm</keyword>
<protein>
    <recommendedName>
        <fullName evidence="8">DNA gyrase subunit A</fullName>
        <ecNumber evidence="8">5.6.2.2</ecNumber>
    </recommendedName>
</protein>
<evidence type="ECO:0000256" key="6">
    <source>
        <dbReference type="ARBA" id="ARBA00023125"/>
    </source>
</evidence>
<feature type="short sequence motif" description="GyrA-box" evidence="8">
    <location>
        <begin position="583"/>
        <end position="589"/>
    </location>
</feature>
<dbReference type="NCBIfam" id="NF004044">
    <property type="entry name" value="PRK05561.1"/>
    <property type="match status" value="1"/>
</dbReference>
<keyword evidence="12" id="KW-1185">Reference proteome</keyword>
<dbReference type="AlphaFoldDB" id="A0A449A473"/>
<dbReference type="InterPro" id="IPR005743">
    <property type="entry name" value="GyrA"/>
</dbReference>
<keyword evidence="3 8" id="KW-0547">Nucleotide-binding</keyword>
<keyword evidence="5 8" id="KW-0799">Topoisomerase</keyword>
<dbReference type="InterPro" id="IPR006691">
    <property type="entry name" value="GyrA/parC_rep"/>
</dbReference>
<evidence type="ECO:0000256" key="8">
    <source>
        <dbReference type="HAMAP-Rule" id="MF_01897"/>
    </source>
</evidence>
<dbReference type="Gene3D" id="3.30.1360.40">
    <property type="match status" value="1"/>
</dbReference>
<dbReference type="PANTHER" id="PTHR43493">
    <property type="entry name" value="DNA GYRASE/TOPOISOMERASE SUBUNIT A"/>
    <property type="match status" value="1"/>
</dbReference>
<comment type="function">
    <text evidence="8">A type II topoisomerase that negatively supercoils closed circular double-stranded (ds) DNA in an ATP-dependent manner to modulate DNA topology and maintain chromosomes in an underwound state. Negative supercoiling favors strand separation, and DNA replication, transcription, recombination and repair, all of which involve strand separation. Also able to catalyze the interconversion of other topological isomers of dsDNA rings, including catenanes and knotted rings. Type II topoisomerases break and join 2 DNA strands simultaneously in an ATP-dependent manner.</text>
</comment>
<dbReference type="HAMAP" id="MF_01897">
    <property type="entry name" value="GyrA"/>
    <property type="match status" value="1"/>
</dbReference>
<comment type="miscellaneous">
    <text evidence="8">Few gyrases are as efficient as E.coli at forming negative supercoils. Not all organisms have 2 type II topoisomerases; in organisms with a single type II topoisomerase this enzyme also has to decatenate newly replicated chromosomes.</text>
</comment>
<comment type="subcellular location">
    <subcellularLocation>
        <location evidence="8">Cytoplasm</location>
    </subcellularLocation>
</comment>
<dbReference type="FunFam" id="3.90.199.10:FF:000001">
    <property type="entry name" value="DNA gyrase subunit A"/>
    <property type="match status" value="1"/>
</dbReference>
<keyword evidence="7 8" id="KW-0413">Isomerase</keyword>
<proteinExistence type="inferred from homology"/>
<dbReference type="GO" id="GO:0006261">
    <property type="term" value="P:DNA-templated DNA replication"/>
    <property type="evidence" value="ECO:0007669"/>
    <property type="project" value="UniProtKB-UniRule"/>
</dbReference>
<evidence type="ECO:0000256" key="3">
    <source>
        <dbReference type="ARBA" id="ARBA00022741"/>
    </source>
</evidence>
<dbReference type="CDD" id="cd00187">
    <property type="entry name" value="TOP4c"/>
    <property type="match status" value="1"/>
</dbReference>
<evidence type="ECO:0000313" key="11">
    <source>
        <dbReference type="EMBL" id="VEU59080.1"/>
    </source>
</evidence>
<dbReference type="NCBIfam" id="NF004043">
    <property type="entry name" value="PRK05560.1"/>
    <property type="match status" value="1"/>
</dbReference>
<dbReference type="GO" id="GO:0006265">
    <property type="term" value="P:DNA topological change"/>
    <property type="evidence" value="ECO:0007669"/>
    <property type="project" value="UniProtKB-UniRule"/>
</dbReference>
<evidence type="ECO:0000256" key="7">
    <source>
        <dbReference type="ARBA" id="ARBA00023235"/>
    </source>
</evidence>
<evidence type="ECO:0000256" key="5">
    <source>
        <dbReference type="ARBA" id="ARBA00023029"/>
    </source>
</evidence>
<dbReference type="GO" id="GO:0005694">
    <property type="term" value="C:chromosome"/>
    <property type="evidence" value="ECO:0007669"/>
    <property type="project" value="InterPro"/>
</dbReference>
<dbReference type="PROSITE" id="PS52040">
    <property type="entry name" value="TOPO_IIA"/>
    <property type="match status" value="1"/>
</dbReference>
<dbReference type="GO" id="GO:0009330">
    <property type="term" value="C:DNA topoisomerase type II (double strand cut, ATP-hydrolyzing) complex"/>
    <property type="evidence" value="ECO:0007669"/>
    <property type="project" value="TreeGrafter"/>
</dbReference>